<dbReference type="OrthoDB" id="10256524at2759"/>
<comment type="similarity">
    <text evidence="1 5">Belongs to the peptidase S8 family.</text>
</comment>
<evidence type="ECO:0000256" key="4">
    <source>
        <dbReference type="ARBA" id="ARBA00022825"/>
    </source>
</evidence>
<dbReference type="GO" id="GO:0006508">
    <property type="term" value="P:proteolysis"/>
    <property type="evidence" value="ECO:0007669"/>
    <property type="project" value="UniProtKB-KW"/>
</dbReference>
<comment type="caution">
    <text evidence="7">The sequence shown here is derived from an EMBL/GenBank/DDBJ whole genome shotgun (WGS) entry which is preliminary data.</text>
</comment>
<accession>A0A420YMN6</accession>
<dbReference type="InterPro" id="IPR000209">
    <property type="entry name" value="Peptidase_S8/S53_dom"/>
</dbReference>
<evidence type="ECO:0000256" key="2">
    <source>
        <dbReference type="ARBA" id="ARBA00022670"/>
    </source>
</evidence>
<keyword evidence="2 5" id="KW-0645">Protease</keyword>
<keyword evidence="4 5" id="KW-0720">Serine protease</keyword>
<dbReference type="InterPro" id="IPR023828">
    <property type="entry name" value="Peptidase_S8_Ser-AS"/>
</dbReference>
<dbReference type="PROSITE" id="PS00138">
    <property type="entry name" value="SUBTILASE_SER"/>
    <property type="match status" value="1"/>
</dbReference>
<evidence type="ECO:0000313" key="8">
    <source>
        <dbReference type="Proteomes" id="UP000275385"/>
    </source>
</evidence>
<keyword evidence="8" id="KW-1185">Reference proteome</keyword>
<dbReference type="EMBL" id="QVQW01000002">
    <property type="protein sequence ID" value="RKU49140.1"/>
    <property type="molecule type" value="Genomic_DNA"/>
</dbReference>
<feature type="active site" description="Charge relay system" evidence="5">
    <location>
        <position position="227"/>
    </location>
</feature>
<evidence type="ECO:0000256" key="5">
    <source>
        <dbReference type="PROSITE-ProRule" id="PRU01240"/>
    </source>
</evidence>
<dbReference type="PROSITE" id="PS51892">
    <property type="entry name" value="SUBTILASE"/>
    <property type="match status" value="1"/>
</dbReference>
<evidence type="ECO:0000256" key="3">
    <source>
        <dbReference type="ARBA" id="ARBA00022801"/>
    </source>
</evidence>
<organism evidence="7 8">
    <name type="scientific">Coniochaeta pulveracea</name>
    <dbReference type="NCBI Taxonomy" id="177199"/>
    <lineage>
        <taxon>Eukaryota</taxon>
        <taxon>Fungi</taxon>
        <taxon>Dikarya</taxon>
        <taxon>Ascomycota</taxon>
        <taxon>Pezizomycotina</taxon>
        <taxon>Sordariomycetes</taxon>
        <taxon>Sordariomycetidae</taxon>
        <taxon>Coniochaetales</taxon>
        <taxon>Coniochaetaceae</taxon>
        <taxon>Coniochaeta</taxon>
    </lineage>
</organism>
<dbReference type="Pfam" id="PF00082">
    <property type="entry name" value="Peptidase_S8"/>
    <property type="match status" value="1"/>
</dbReference>
<keyword evidence="3 5" id="KW-0378">Hydrolase</keyword>
<dbReference type="SUPFAM" id="SSF52743">
    <property type="entry name" value="Subtilisin-like"/>
    <property type="match status" value="1"/>
</dbReference>
<protein>
    <recommendedName>
        <fullName evidence="6">Peptidase S8/S53 domain-containing protein</fullName>
    </recommendedName>
</protein>
<feature type="domain" description="Peptidase S8/S53" evidence="6">
    <location>
        <begin position="220"/>
        <end position="588"/>
    </location>
</feature>
<reference evidence="7 8" key="1">
    <citation type="submission" date="2018-08" db="EMBL/GenBank/DDBJ databases">
        <title>Draft genome of the lignicolous fungus Coniochaeta pulveracea.</title>
        <authorList>
            <person name="Borstlap C.J."/>
            <person name="De Witt R.N."/>
            <person name="Botha A."/>
            <person name="Volschenk H."/>
        </authorList>
    </citation>
    <scope>NUCLEOTIDE SEQUENCE [LARGE SCALE GENOMIC DNA]</scope>
    <source>
        <strain evidence="7 8">CAB683</strain>
    </source>
</reference>
<evidence type="ECO:0000313" key="7">
    <source>
        <dbReference type="EMBL" id="RKU49140.1"/>
    </source>
</evidence>
<evidence type="ECO:0000259" key="6">
    <source>
        <dbReference type="Pfam" id="PF00082"/>
    </source>
</evidence>
<gene>
    <name evidence="7" type="ORF">DL546_008091</name>
</gene>
<dbReference type="InterPro" id="IPR036852">
    <property type="entry name" value="Peptidase_S8/S53_dom_sf"/>
</dbReference>
<proteinExistence type="inferred from homology"/>
<evidence type="ECO:0000256" key="1">
    <source>
        <dbReference type="ARBA" id="ARBA00011073"/>
    </source>
</evidence>
<dbReference type="InterPro" id="IPR051048">
    <property type="entry name" value="Peptidase_S8/S53_subtilisin"/>
</dbReference>
<dbReference type="GO" id="GO:0004252">
    <property type="term" value="F:serine-type endopeptidase activity"/>
    <property type="evidence" value="ECO:0007669"/>
    <property type="project" value="UniProtKB-UniRule"/>
</dbReference>
<dbReference type="Gene3D" id="3.40.50.200">
    <property type="entry name" value="Peptidase S8/S53 domain"/>
    <property type="match status" value="1"/>
</dbReference>
<name>A0A420YMN6_9PEZI</name>
<sequence>MAPISINGFYHESLSHIPHPEDEDPDFDTDYILVECQRHITTSDITALEATGAKILTRQGNDNTYLCRYTDPVRDGLRNVEALPFVKAARVYHESLVVSPDVSDSLVSGDGRQDHAMEDVELEIHLHSCERTGADVFREIREGIDPEVKMVMSGDTFVRVKTRPYEKNIRAMAAIDDVCLIRLPPVLACATYIATQAMTWPLSDTWKKDDGSAQSFRGLGEVIGVIDTGFADGTLTGHPAFQNRVIKVDWADPSLQDPTKPAALPADTYGHGTAVAACALGGSQQTFLPNAVVSPPQERCKAIVGPAPEARLYAVRVSNSEDKVIFNRDTIFKTEYEKDKIPRIWNVSMCDAYTDKLNPKITGYGQEANQMDAAANLDLEQIIVQSAGNEGLTWPKSPAGKSVFRQITNMASAKNVITVGATANNRWQSLVDKKFSTLLDPSKTTRVKAGLDSAFVDGWGEANLAINPETGHKFTWDQVAIHYGCITKIASESSKGPTQEGRIKPDLVCPGYGMLTARSPVEKPAEKFNACPFPEYRFASGTSFAAPMVAGLAAALRQALREEQKLNAPKAATIKALLINGAKDLGGSAYPKAHTNFDWQYPELIRKPSWFTTTMPPAPNAAQGFGLPDLDRSLEHLTEMGDYHELVISNSTPALKLTGPLALPDLSKDDPQAVNDLMLRITLVWSDPHGVLMVNKLKLGLMYNDKNGTALTKDPDPVNAMWWERVDQDLPTPEQHPNVQRITLNKPYDFKDHHFTVEVAPGTTILPFNYNGRDVRTDQPVSVAWALYTQGT</sequence>
<dbReference type="InterPro" id="IPR015500">
    <property type="entry name" value="Peptidase_S8_subtilisin-rel"/>
</dbReference>
<dbReference type="Proteomes" id="UP000275385">
    <property type="component" value="Unassembled WGS sequence"/>
</dbReference>
<feature type="active site" description="Charge relay system" evidence="5">
    <location>
        <position position="543"/>
    </location>
</feature>
<feature type="active site" description="Charge relay system" evidence="5">
    <location>
        <position position="271"/>
    </location>
</feature>
<dbReference type="PRINTS" id="PR00723">
    <property type="entry name" value="SUBTILISIN"/>
</dbReference>
<dbReference type="AlphaFoldDB" id="A0A420YMN6"/>
<dbReference type="STRING" id="177199.A0A420YMN6"/>
<dbReference type="PANTHER" id="PTHR43399:SF4">
    <property type="entry name" value="CELL WALL-ASSOCIATED PROTEASE"/>
    <property type="match status" value="1"/>
</dbReference>
<dbReference type="PANTHER" id="PTHR43399">
    <property type="entry name" value="SUBTILISIN-RELATED"/>
    <property type="match status" value="1"/>
</dbReference>